<evidence type="ECO:0008006" key="4">
    <source>
        <dbReference type="Google" id="ProtNLM"/>
    </source>
</evidence>
<evidence type="ECO:0000313" key="3">
    <source>
        <dbReference type="Proteomes" id="UP000824334"/>
    </source>
</evidence>
<keyword evidence="1" id="KW-0732">Signal</keyword>
<organism evidence="2 3">
    <name type="scientific">Brevundimonas nasdae</name>
    <dbReference type="NCBI Taxonomy" id="172043"/>
    <lineage>
        <taxon>Bacteria</taxon>
        <taxon>Pseudomonadati</taxon>
        <taxon>Pseudomonadota</taxon>
        <taxon>Alphaproteobacteria</taxon>
        <taxon>Caulobacterales</taxon>
        <taxon>Caulobacteraceae</taxon>
        <taxon>Brevundimonas</taxon>
    </lineage>
</organism>
<feature type="chain" id="PRO_5045108932" description="Peptidase M61 catalytic domain-containing protein" evidence="1">
    <location>
        <begin position="31"/>
        <end position="538"/>
    </location>
</feature>
<evidence type="ECO:0000313" key="2">
    <source>
        <dbReference type="EMBL" id="QYC09545.1"/>
    </source>
</evidence>
<reference evidence="2 3" key="1">
    <citation type="submission" date="2021-07" db="EMBL/GenBank/DDBJ databases">
        <title>Isolation and characterization of bacteria from a gold mining with a capacity of golden bioaccumulation.</title>
        <authorList>
            <person name="Yang X.J."/>
        </authorList>
    </citation>
    <scope>NUCLEOTIDE SEQUENCE [LARGE SCALE GENOMIC DNA]</scope>
    <source>
        <strain evidence="2 3">Au29</strain>
    </source>
</reference>
<keyword evidence="3" id="KW-1185">Reference proteome</keyword>
<dbReference type="EMBL" id="CP080034">
    <property type="protein sequence ID" value="QYC09545.1"/>
    <property type="molecule type" value="Genomic_DNA"/>
</dbReference>
<name>A0ABX8TED0_9CAUL</name>
<accession>A0ABX8TED0</accession>
<proteinExistence type="predicted"/>
<protein>
    <recommendedName>
        <fullName evidence="4">Peptidase M61 catalytic domain-containing protein</fullName>
    </recommendedName>
</protein>
<dbReference type="Proteomes" id="UP000824334">
    <property type="component" value="Chromosome"/>
</dbReference>
<dbReference type="RefSeq" id="WP_219355110.1">
    <property type="nucleotide sequence ID" value="NZ_CP080034.1"/>
</dbReference>
<feature type="signal peptide" evidence="1">
    <location>
        <begin position="1"/>
        <end position="30"/>
    </location>
</feature>
<gene>
    <name evidence="2" type="ORF">KWG56_13215</name>
</gene>
<sequence>MSFKTRLACTLATAALMGAAPLAAPMSAQAQSVTLKPTTDGLSASIRLTTPTTRFRFQDAGVARDDWIAPTRDAQTRDARLSGDAVEGAGDAFDRFTLLLKPDTTEEGRGYIAVTRVGDGYLLFAPALTGADDMLRLTLDAPQTWTLWPANDVSGYVYVGPAARIEQRVGGAAIMAPGLSPQVRTTALDTLDTAVNFFGHRFGAPPKPPTLVFTDQGAGPISFRADVTDTEVISARLHGDDWAEPTDSALSDIRLLVFHESVHLWNSHFAVPAEGSPWLHEGGAQYLALVAASSTGVLNHEDGLDAISASLTNCRRAVGQSRSLAERIAGGPAMYDCGVTIQWLADLELRHASNGQRGVIDVWRDLIAQARAGRPDYGPADFVSALPAGSAVPALFDAPADQRWSALEARLTALGVRWENRPSRQTYLMAALSHLNASNCAPGVSKGYYLRDGYVQMDNDAACGALAGDLELGKIEGFDPMADARPMFEAVQTRCAAGEPVRFTARGQTTVREALCKTPLATPLAYALTIAPPLATQD</sequence>
<dbReference type="GeneID" id="94376239"/>
<evidence type="ECO:0000256" key="1">
    <source>
        <dbReference type="SAM" id="SignalP"/>
    </source>
</evidence>